<accession>A0ABS4IKV9</accession>
<evidence type="ECO:0000313" key="2">
    <source>
        <dbReference type="EMBL" id="MBP1971598.1"/>
    </source>
</evidence>
<keyword evidence="1" id="KW-0472">Membrane</keyword>
<keyword evidence="1" id="KW-1133">Transmembrane helix</keyword>
<dbReference type="Proteomes" id="UP001519345">
    <property type="component" value="Unassembled WGS sequence"/>
</dbReference>
<comment type="caution">
    <text evidence="2">The sequence shown here is derived from an EMBL/GenBank/DDBJ whole genome shotgun (WGS) entry which is preliminary data.</text>
</comment>
<feature type="transmembrane region" description="Helical" evidence="1">
    <location>
        <begin position="25"/>
        <end position="43"/>
    </location>
</feature>
<evidence type="ECO:0000256" key="1">
    <source>
        <dbReference type="SAM" id="Phobius"/>
    </source>
</evidence>
<organism evidence="2 3">
    <name type="scientific">Virgibacillus natechei</name>
    <dbReference type="NCBI Taxonomy" id="1216297"/>
    <lineage>
        <taxon>Bacteria</taxon>
        <taxon>Bacillati</taxon>
        <taxon>Bacillota</taxon>
        <taxon>Bacilli</taxon>
        <taxon>Bacillales</taxon>
        <taxon>Bacillaceae</taxon>
        <taxon>Virgibacillus</taxon>
    </lineage>
</organism>
<sequence length="44" mass="5208">MIKIFESMANAIESFWDYLVDKSKYVYVGLALTIIILPIIKYFF</sequence>
<protein>
    <submittedName>
        <fullName evidence="2">Uncharacterized protein</fullName>
    </submittedName>
</protein>
<dbReference type="EMBL" id="JAGGKX010000029">
    <property type="protein sequence ID" value="MBP1971598.1"/>
    <property type="molecule type" value="Genomic_DNA"/>
</dbReference>
<keyword evidence="1" id="KW-0812">Transmembrane</keyword>
<gene>
    <name evidence="2" type="ORF">J2Z83_003749</name>
</gene>
<reference evidence="2 3" key="1">
    <citation type="submission" date="2021-03" db="EMBL/GenBank/DDBJ databases">
        <title>Genomic Encyclopedia of Type Strains, Phase IV (KMG-IV): sequencing the most valuable type-strain genomes for metagenomic binning, comparative biology and taxonomic classification.</title>
        <authorList>
            <person name="Goeker M."/>
        </authorList>
    </citation>
    <scope>NUCLEOTIDE SEQUENCE [LARGE SCALE GENOMIC DNA]</scope>
    <source>
        <strain evidence="2 3">DSM 25609</strain>
    </source>
</reference>
<keyword evidence="3" id="KW-1185">Reference proteome</keyword>
<name>A0ABS4IKV9_9BACI</name>
<dbReference type="RefSeq" id="WP_264917253.1">
    <property type="nucleotide sequence ID" value="NZ_CP110224.1"/>
</dbReference>
<proteinExistence type="predicted"/>
<evidence type="ECO:0000313" key="3">
    <source>
        <dbReference type="Proteomes" id="UP001519345"/>
    </source>
</evidence>